<proteinExistence type="predicted"/>
<evidence type="ECO:0000313" key="3">
    <source>
        <dbReference type="Proteomes" id="UP000179616"/>
    </source>
</evidence>
<dbReference type="OrthoDB" id="4721289at2"/>
<evidence type="ECO:0000313" key="2">
    <source>
        <dbReference type="EMBL" id="OHU30471.1"/>
    </source>
</evidence>
<sequence length="195" mass="20885">MQRIGRWAGGVMALCLGVAFSPLAHSDPDLDGLSQVDDKTFHTYSTYGAGGWLFIAPGGFHCRIMTYMRWSGPPEAKCWGPLPGVDSGENYAFAIAHRPSGDNSEPLSGVQKLADISGFETRHVYSYEPRQGPDLVDPSAYHLLPSGSKLSAQGPGANVTCGVRALDTICVVESTNDGENWREGFVLSPNGSHTI</sequence>
<dbReference type="RefSeq" id="WP_070935351.1">
    <property type="nucleotide sequence ID" value="NZ_MLIK01000004.1"/>
</dbReference>
<gene>
    <name evidence="2" type="ORF">BKG76_01535</name>
</gene>
<organism evidence="2 3">
    <name type="scientific">Mycobacteroides franklinii</name>
    <dbReference type="NCBI Taxonomy" id="948102"/>
    <lineage>
        <taxon>Bacteria</taxon>
        <taxon>Bacillati</taxon>
        <taxon>Actinomycetota</taxon>
        <taxon>Actinomycetes</taxon>
        <taxon>Mycobacteriales</taxon>
        <taxon>Mycobacteriaceae</taxon>
        <taxon>Mycobacteroides</taxon>
    </lineage>
</organism>
<accession>A0A1S1LBT0</accession>
<comment type="caution">
    <text evidence="2">The sequence shown here is derived from an EMBL/GenBank/DDBJ whole genome shotgun (WGS) entry which is preliminary data.</text>
</comment>
<dbReference type="EMBL" id="MLIK01000004">
    <property type="protein sequence ID" value="OHU30471.1"/>
    <property type="molecule type" value="Genomic_DNA"/>
</dbReference>
<reference evidence="2 3" key="1">
    <citation type="submission" date="2016-10" db="EMBL/GenBank/DDBJ databases">
        <title>Evaluation of Human, Veterinary and Environmental Mycobacterium chelonae Isolates by Core Genome Phylogenomic Analysis, Targeted Gene Comparison, and Anti-microbial Susceptibility Patterns: A Tale of Mistaken Identities.</title>
        <authorList>
            <person name="Fogelson S.B."/>
            <person name="Camus A.C."/>
            <person name="Lorenz W."/>
            <person name="Vasireddy R."/>
            <person name="Vasireddy S."/>
            <person name="Smith T."/>
            <person name="Brown-Elliott B.A."/>
            <person name="Wallace R.J.Jr."/>
            <person name="Hasan N.A."/>
            <person name="Reischl U."/>
            <person name="Sanchez S."/>
        </authorList>
    </citation>
    <scope>NUCLEOTIDE SEQUENCE [LARGE SCALE GENOMIC DNA]</scope>
    <source>
        <strain evidence="2 3">1559</strain>
    </source>
</reference>
<dbReference type="Proteomes" id="UP000179616">
    <property type="component" value="Unassembled WGS sequence"/>
</dbReference>
<keyword evidence="1" id="KW-0732">Signal</keyword>
<feature type="chain" id="PRO_5039663403" evidence="1">
    <location>
        <begin position="27"/>
        <end position="195"/>
    </location>
</feature>
<evidence type="ECO:0000256" key="1">
    <source>
        <dbReference type="SAM" id="SignalP"/>
    </source>
</evidence>
<dbReference type="GeneID" id="57165466"/>
<dbReference type="AlphaFoldDB" id="A0A1S1LBT0"/>
<protein>
    <submittedName>
        <fullName evidence="2">Uncharacterized protein</fullName>
    </submittedName>
</protein>
<name>A0A1S1LBT0_9MYCO</name>
<feature type="signal peptide" evidence="1">
    <location>
        <begin position="1"/>
        <end position="26"/>
    </location>
</feature>